<dbReference type="InterPro" id="IPR001347">
    <property type="entry name" value="SIS_dom"/>
</dbReference>
<dbReference type="InterPro" id="IPR047640">
    <property type="entry name" value="RpiR-like"/>
</dbReference>
<dbReference type="Gene3D" id="3.40.50.10490">
    <property type="entry name" value="Glucose-6-phosphate isomerase like protein, domain 1"/>
    <property type="match status" value="1"/>
</dbReference>
<gene>
    <name evidence="4" type="ORF">AUF17_17345</name>
</gene>
<dbReference type="AlphaFoldDB" id="A0A4V1ENR0"/>
<keyword evidence="1" id="KW-0805">Transcription regulation</keyword>
<reference evidence="4 5" key="1">
    <citation type="submission" date="2017-10" db="EMBL/GenBank/DDBJ databases">
        <title>FDA dAtabase for Regulatory Grade micrObial Sequences (FDA-ARGOS): Supporting development and validation of Infectious Disease Dx tests.</title>
        <authorList>
            <person name="Campos J."/>
            <person name="Goldberg B."/>
            <person name="Tallon L.J."/>
            <person name="Sadzewicz L."/>
            <person name="Sengamalay N."/>
            <person name="Ott S."/>
            <person name="Godinez A."/>
            <person name="Nagaraj S."/>
            <person name="Vyas G."/>
            <person name="Aluvathingal J."/>
            <person name="Nadendla S."/>
            <person name="Geyer C."/>
            <person name="Nandy P."/>
            <person name="Hobson J."/>
            <person name="Sichtig H."/>
        </authorList>
    </citation>
    <scope>NUCLEOTIDE SEQUENCE [LARGE SCALE GENOMIC DNA]</scope>
    <source>
        <strain evidence="4 5">FDAARGOS_185</strain>
    </source>
</reference>
<accession>A0A4V1ENR0</accession>
<dbReference type="EMBL" id="PDXQ01000002">
    <property type="protein sequence ID" value="TRZ28480.1"/>
    <property type="molecule type" value="Genomic_DNA"/>
</dbReference>
<dbReference type="SUPFAM" id="SSF53697">
    <property type="entry name" value="SIS domain"/>
    <property type="match status" value="1"/>
</dbReference>
<evidence type="ECO:0000313" key="5">
    <source>
        <dbReference type="Proteomes" id="UP000316316"/>
    </source>
</evidence>
<dbReference type="GeneID" id="69570134"/>
<dbReference type="Pfam" id="PF01380">
    <property type="entry name" value="SIS"/>
    <property type="match status" value="1"/>
</dbReference>
<name>A0A4V1ENR0_ENTAV</name>
<dbReference type="GO" id="GO:0003677">
    <property type="term" value="F:DNA binding"/>
    <property type="evidence" value="ECO:0007669"/>
    <property type="project" value="UniProtKB-KW"/>
</dbReference>
<dbReference type="PROSITE" id="PS51071">
    <property type="entry name" value="HTH_RPIR"/>
    <property type="match status" value="1"/>
</dbReference>
<dbReference type="InterPro" id="IPR046348">
    <property type="entry name" value="SIS_dom_sf"/>
</dbReference>
<proteinExistence type="predicted"/>
<sequence>MPIFAKIQEQQEAFSKSELKIAQFILDQPQDVLEMTAQQLARAADSSSAAVIRLCKRLKVYGFPQLKIELSADLSGGELSRKIQPEVRENEEISSIKERLLVNTQNSLAETVEEIDDDQIHQLSQIVARSRRLLVLGIGVSNLVAQDIAQKWGSVGTIVIAFNNVNDLLPIVANAGIEDSLWVVDNSGETPEAIYAAQIAKERKVPIITMTKKGSNTISELGDVEIHTSQPIELPGRIAATDSLLLQFMAIDIIFYDFVSRNYESSISQLNQSAKLVKDYKNHFYKNK</sequence>
<dbReference type="CDD" id="cd05013">
    <property type="entry name" value="SIS_RpiR"/>
    <property type="match status" value="1"/>
</dbReference>
<dbReference type="PANTHER" id="PTHR30514">
    <property type="entry name" value="GLUCOKINASE"/>
    <property type="match status" value="1"/>
</dbReference>
<evidence type="ECO:0000256" key="1">
    <source>
        <dbReference type="ARBA" id="ARBA00023015"/>
    </source>
</evidence>
<dbReference type="SUPFAM" id="SSF46689">
    <property type="entry name" value="Homeodomain-like"/>
    <property type="match status" value="1"/>
</dbReference>
<dbReference type="Pfam" id="PF01418">
    <property type="entry name" value="HTH_6"/>
    <property type="match status" value="1"/>
</dbReference>
<evidence type="ECO:0000256" key="2">
    <source>
        <dbReference type="ARBA" id="ARBA00023125"/>
    </source>
</evidence>
<evidence type="ECO:0000256" key="3">
    <source>
        <dbReference type="ARBA" id="ARBA00023163"/>
    </source>
</evidence>
<organism evidence="4 5">
    <name type="scientific">Enterococcus avium</name>
    <name type="common">Streptococcus avium</name>
    <dbReference type="NCBI Taxonomy" id="33945"/>
    <lineage>
        <taxon>Bacteria</taxon>
        <taxon>Bacillati</taxon>
        <taxon>Bacillota</taxon>
        <taxon>Bacilli</taxon>
        <taxon>Lactobacillales</taxon>
        <taxon>Enterococcaceae</taxon>
        <taxon>Enterococcus</taxon>
    </lineage>
</organism>
<dbReference type="PROSITE" id="PS51464">
    <property type="entry name" value="SIS"/>
    <property type="match status" value="1"/>
</dbReference>
<dbReference type="InterPro" id="IPR009057">
    <property type="entry name" value="Homeodomain-like_sf"/>
</dbReference>
<dbReference type="InterPro" id="IPR035472">
    <property type="entry name" value="RpiR-like_SIS"/>
</dbReference>
<dbReference type="Gene3D" id="1.10.10.10">
    <property type="entry name" value="Winged helix-like DNA-binding domain superfamily/Winged helix DNA-binding domain"/>
    <property type="match status" value="1"/>
</dbReference>
<dbReference type="PANTHER" id="PTHR30514:SF10">
    <property type="entry name" value="MURR_RPIR FAMILY TRANSCRIPTIONAL REGULATOR"/>
    <property type="match status" value="1"/>
</dbReference>
<dbReference type="GO" id="GO:0097367">
    <property type="term" value="F:carbohydrate derivative binding"/>
    <property type="evidence" value="ECO:0007669"/>
    <property type="project" value="InterPro"/>
</dbReference>
<dbReference type="InterPro" id="IPR000281">
    <property type="entry name" value="HTH_RpiR"/>
</dbReference>
<dbReference type="GO" id="GO:0003700">
    <property type="term" value="F:DNA-binding transcription factor activity"/>
    <property type="evidence" value="ECO:0007669"/>
    <property type="project" value="InterPro"/>
</dbReference>
<dbReference type="Proteomes" id="UP000316316">
    <property type="component" value="Unassembled WGS sequence"/>
</dbReference>
<keyword evidence="2" id="KW-0238">DNA-binding</keyword>
<evidence type="ECO:0000313" key="4">
    <source>
        <dbReference type="EMBL" id="TRZ28480.1"/>
    </source>
</evidence>
<dbReference type="InterPro" id="IPR036388">
    <property type="entry name" value="WH-like_DNA-bd_sf"/>
</dbReference>
<dbReference type="RefSeq" id="WP_070503286.1">
    <property type="nucleotide sequence ID" value="NZ_CAAKNX010000128.1"/>
</dbReference>
<comment type="caution">
    <text evidence="4">The sequence shown here is derived from an EMBL/GenBank/DDBJ whole genome shotgun (WGS) entry which is preliminary data.</text>
</comment>
<protein>
    <submittedName>
        <fullName evidence="4">MurR/RpiR family transcriptional regulator</fullName>
    </submittedName>
</protein>
<keyword evidence="3" id="KW-0804">Transcription</keyword>
<dbReference type="GO" id="GO:1901135">
    <property type="term" value="P:carbohydrate derivative metabolic process"/>
    <property type="evidence" value="ECO:0007669"/>
    <property type="project" value="InterPro"/>
</dbReference>